<dbReference type="CDD" id="cd08193">
    <property type="entry name" value="HVD"/>
    <property type="match status" value="1"/>
</dbReference>
<proteinExistence type="inferred from homology"/>
<dbReference type="AlphaFoldDB" id="A0AA52EJE8"/>
<dbReference type="Gene3D" id="1.20.1090.10">
    <property type="entry name" value="Dehydroquinate synthase-like - alpha domain"/>
    <property type="match status" value="1"/>
</dbReference>
<dbReference type="InterPro" id="IPR039697">
    <property type="entry name" value="Alcohol_dehydrogenase_Fe"/>
</dbReference>
<dbReference type="Proteomes" id="UP001268683">
    <property type="component" value="Chromosome"/>
</dbReference>
<evidence type="ECO:0000259" key="7">
    <source>
        <dbReference type="Pfam" id="PF25137"/>
    </source>
</evidence>
<evidence type="ECO:0000256" key="5">
    <source>
        <dbReference type="ARBA" id="ARBA00049243"/>
    </source>
</evidence>
<keyword evidence="3" id="KW-0560">Oxidoreductase</keyword>
<evidence type="ECO:0000256" key="2">
    <source>
        <dbReference type="ARBA" id="ARBA00007358"/>
    </source>
</evidence>
<evidence type="ECO:0000256" key="3">
    <source>
        <dbReference type="ARBA" id="ARBA00023002"/>
    </source>
</evidence>
<dbReference type="GO" id="GO:0046872">
    <property type="term" value="F:metal ion binding"/>
    <property type="evidence" value="ECO:0007669"/>
    <property type="project" value="InterPro"/>
</dbReference>
<reference evidence="8" key="1">
    <citation type="submission" date="2023-04" db="EMBL/GenBank/DDBJ databases">
        <title>Complete genome sequence of Temperatibacter marinus.</title>
        <authorList>
            <person name="Rong J.-C."/>
            <person name="Yi M.-L."/>
            <person name="Zhao Q."/>
        </authorList>
    </citation>
    <scope>NUCLEOTIDE SEQUENCE</scope>
    <source>
        <strain evidence="8">NBRC 110045</strain>
    </source>
</reference>
<dbReference type="Pfam" id="PF25137">
    <property type="entry name" value="ADH_Fe_C"/>
    <property type="match status" value="1"/>
</dbReference>
<dbReference type="GO" id="GO:0004022">
    <property type="term" value="F:alcohol dehydrogenase (NAD+) activity"/>
    <property type="evidence" value="ECO:0007669"/>
    <property type="project" value="UniProtKB-EC"/>
</dbReference>
<feature type="domain" description="Alcohol dehydrogenase iron-type/glycerol dehydrogenase GldA" evidence="6">
    <location>
        <begin position="12"/>
        <end position="176"/>
    </location>
</feature>
<sequence>MYEMTFSSLKETIVEDGITARLASLIHKRFSCRSILIVTDQGLMDLGYGDRLSKDLITNGYQVSFFSEVKPDPAEQVIEKATRKAQACRADLIIGLGGGSSIDVAKLVAVLCHAQHPLASFYGLDKITEKRLPLIQIPTTAGSGSEATPIAIVTTGEQSKMGVVSPVLYADMAILDAELTLGLPPSITAYTALDAMVHAIEAFTSKIKKNLLSDLYAKTALHLIGPHFNRVLKDGSDLDARRQILIGASLAGTAFANAPVGAVHALAYPLGAIHHIPHGLSNSLMLPSVLRFNQPVAGPLYGALAKSVGLPESADHFLKWIDDLIALSGLPTKLREVNIREGDLPQLAKDSQLQTRLLVNNPREVSYETALSLYKEAW</sequence>
<dbReference type="FunFam" id="3.40.50.1970:FF:000003">
    <property type="entry name" value="Alcohol dehydrogenase, iron-containing"/>
    <property type="match status" value="1"/>
</dbReference>
<evidence type="ECO:0000256" key="1">
    <source>
        <dbReference type="ARBA" id="ARBA00001962"/>
    </source>
</evidence>
<dbReference type="InterPro" id="IPR001670">
    <property type="entry name" value="ADH_Fe/GldA"/>
</dbReference>
<comment type="cofactor">
    <cofactor evidence="1">
        <name>Fe cation</name>
        <dbReference type="ChEBI" id="CHEBI:24875"/>
    </cofactor>
</comment>
<dbReference type="KEGG" id="tmk:QGN29_05855"/>
<dbReference type="Pfam" id="PF00465">
    <property type="entry name" value="Fe-ADH"/>
    <property type="match status" value="1"/>
</dbReference>
<gene>
    <name evidence="8" type="ORF">QGN29_05855</name>
</gene>
<accession>A0AA52EJE8</accession>
<dbReference type="Gene3D" id="3.40.50.1970">
    <property type="match status" value="1"/>
</dbReference>
<comment type="catalytic activity">
    <reaction evidence="5">
        <text>a primary alcohol + NAD(+) = an aldehyde + NADH + H(+)</text>
        <dbReference type="Rhea" id="RHEA:10736"/>
        <dbReference type="ChEBI" id="CHEBI:15378"/>
        <dbReference type="ChEBI" id="CHEBI:15734"/>
        <dbReference type="ChEBI" id="CHEBI:17478"/>
        <dbReference type="ChEBI" id="CHEBI:57540"/>
        <dbReference type="ChEBI" id="CHEBI:57945"/>
        <dbReference type="EC" id="1.1.1.1"/>
    </reaction>
</comment>
<evidence type="ECO:0000259" key="6">
    <source>
        <dbReference type="Pfam" id="PF00465"/>
    </source>
</evidence>
<comment type="similarity">
    <text evidence="2">Belongs to the iron-containing alcohol dehydrogenase family.</text>
</comment>
<evidence type="ECO:0000313" key="8">
    <source>
        <dbReference type="EMBL" id="WND03895.1"/>
    </source>
</evidence>
<keyword evidence="9" id="KW-1185">Reference proteome</keyword>
<organism evidence="8 9">
    <name type="scientific">Temperatibacter marinus</name>
    <dbReference type="NCBI Taxonomy" id="1456591"/>
    <lineage>
        <taxon>Bacteria</taxon>
        <taxon>Pseudomonadati</taxon>
        <taxon>Pseudomonadota</taxon>
        <taxon>Alphaproteobacteria</taxon>
        <taxon>Kordiimonadales</taxon>
        <taxon>Temperatibacteraceae</taxon>
        <taxon>Temperatibacter</taxon>
    </lineage>
</organism>
<keyword evidence="4" id="KW-0520">NAD</keyword>
<evidence type="ECO:0000256" key="4">
    <source>
        <dbReference type="ARBA" id="ARBA00023027"/>
    </source>
</evidence>
<dbReference type="PANTHER" id="PTHR11496">
    <property type="entry name" value="ALCOHOL DEHYDROGENASE"/>
    <property type="match status" value="1"/>
</dbReference>
<dbReference type="InterPro" id="IPR056798">
    <property type="entry name" value="ADH_Fe_C"/>
</dbReference>
<dbReference type="SUPFAM" id="SSF56796">
    <property type="entry name" value="Dehydroquinate synthase-like"/>
    <property type="match status" value="1"/>
</dbReference>
<evidence type="ECO:0000313" key="9">
    <source>
        <dbReference type="Proteomes" id="UP001268683"/>
    </source>
</evidence>
<dbReference type="InterPro" id="IPR018211">
    <property type="entry name" value="ADH_Fe_CS"/>
</dbReference>
<dbReference type="PANTHER" id="PTHR11496:SF102">
    <property type="entry name" value="ALCOHOL DEHYDROGENASE 4"/>
    <property type="match status" value="1"/>
</dbReference>
<dbReference type="RefSeq" id="WP_310799760.1">
    <property type="nucleotide sequence ID" value="NZ_CP123872.1"/>
</dbReference>
<dbReference type="EMBL" id="CP123872">
    <property type="protein sequence ID" value="WND03895.1"/>
    <property type="molecule type" value="Genomic_DNA"/>
</dbReference>
<protein>
    <submittedName>
        <fullName evidence="8">Iron-containing alcohol dehydrogenase</fullName>
    </submittedName>
</protein>
<feature type="domain" description="Fe-containing alcohol dehydrogenase-like C-terminal" evidence="7">
    <location>
        <begin position="188"/>
        <end position="378"/>
    </location>
</feature>
<dbReference type="PROSITE" id="PS00913">
    <property type="entry name" value="ADH_IRON_1"/>
    <property type="match status" value="1"/>
</dbReference>
<name>A0AA52EJE8_9PROT</name>